<evidence type="ECO:0000313" key="2">
    <source>
        <dbReference type="Proteomes" id="UP000823674"/>
    </source>
</evidence>
<dbReference type="EMBL" id="JADBGQ010000008">
    <property type="protein sequence ID" value="KAG5384476.1"/>
    <property type="molecule type" value="Genomic_DNA"/>
</dbReference>
<gene>
    <name evidence="1" type="primary">A09g509330.1_BraROA</name>
    <name evidence="1" type="ORF">IGI04_035946</name>
</gene>
<proteinExistence type="predicted"/>
<protein>
    <submittedName>
        <fullName evidence="1">Uncharacterized protein</fullName>
    </submittedName>
</protein>
<dbReference type="PANTHER" id="PTHR45598">
    <property type="entry name" value="PROTEIN CBG11839-RELATED"/>
    <property type="match status" value="1"/>
</dbReference>
<comment type="caution">
    <text evidence="1">The sequence shown here is derived from an EMBL/GenBank/DDBJ whole genome shotgun (WGS) entry which is preliminary data.</text>
</comment>
<dbReference type="PANTHER" id="PTHR45598:SF1">
    <property type="entry name" value="4FE-4S FERREDOXIN-TYPE DOMAIN-CONTAINING PROTEIN"/>
    <property type="match status" value="1"/>
</dbReference>
<name>A0ABQ7LFE4_BRACM</name>
<dbReference type="Proteomes" id="UP000823674">
    <property type="component" value="Chromosome A09"/>
</dbReference>
<evidence type="ECO:0000313" key="1">
    <source>
        <dbReference type="EMBL" id="KAG5384476.1"/>
    </source>
</evidence>
<keyword evidence="2" id="KW-1185">Reference proteome</keyword>
<organism evidence="1 2">
    <name type="scientific">Brassica rapa subsp. trilocularis</name>
    <dbReference type="NCBI Taxonomy" id="1813537"/>
    <lineage>
        <taxon>Eukaryota</taxon>
        <taxon>Viridiplantae</taxon>
        <taxon>Streptophyta</taxon>
        <taxon>Embryophyta</taxon>
        <taxon>Tracheophyta</taxon>
        <taxon>Spermatophyta</taxon>
        <taxon>Magnoliopsida</taxon>
        <taxon>eudicotyledons</taxon>
        <taxon>Gunneridae</taxon>
        <taxon>Pentapetalae</taxon>
        <taxon>rosids</taxon>
        <taxon>malvids</taxon>
        <taxon>Brassicales</taxon>
        <taxon>Brassicaceae</taxon>
        <taxon>Brassiceae</taxon>
        <taxon>Brassica</taxon>
    </lineage>
</organism>
<accession>A0ABQ7LFE4</accession>
<sequence length="3246" mass="354754">MSVAVRVCPCVSVSTHRTSVAVHQHPHDVRGCLWLSISTHISTLVLGLSTLTLPLDCLGDFGPLRLSVQYTQDVSVCPSAHTGRPWLFVCVRQDTIDHADLPVDCSGDFGPRGLSVQYTQDVCGCQPAHTERLWLSVRTHRTSVAVRVCPSVAVYQYTYQHIVLGLSTLTLPVECSGDFGPLGLSVQYTQNVRGCPSAHTGHQCVSVSTLMTTLTLPVDCSGDLGPRGLSVQYKQEVRGCPSAHIGRQWVSVSSHRTLVAVRVCLCVSVSTHRTSVAVHQYTYQHVGPWIQHADPSHGLFGTLTLPVDSSGEFGSRGLSVKYTQDVCGCQPAHKGRSWLSVSTHRTSVAVRVCPCVSVSTHRTSMAVHQYTYQHVVPWTQLADPSRGLFRTSMGVQDVSVCLSAHTGRPWLSVSTHMTSVAVHVCPCVSVSTHRTFVAVHQYTYQHAGPTTQHAGPSSGLFGTQRTSVGVRQHTQDVPVCPSAHTGRMWLFVRFCVCPCVSVSTHRTSVAVRVCLLAHTGRPWLSISTHISTLVLRLSTLALPVDCLGDFGPRGLSVQYTQDVCGCPSAHTGRPWVSISTHRTSVCVCQHTKDVCGCPSAHTGRPRVSVSTHRTYVAFRACLCVSVCVRQHTQDVRGCPSVHISARWSFDSARWPFRWTVWVILAHVGCLFSTHRTSVGVRQHTEDVSGCPSAHTERQWLSGCVCVCPSAHTGRLWLSVAVRQHPHGVRGCPCVSVCVRVCVSAHTGLPLLSISTHISTLVLGLSTLTLPLDCLGDFRPLGLSVQYTQDVRGCPSAHTGRQCVSVSTHTTSMAVRHADLPVDCSGDFGPHGVFVQYTQDHTQDVRSCPWLPVSTHRTSVAVRVCLWVSASTHMTSVAVHQYTYQHAGPLSQNAGPSRGLFGPWLSASTHRTSVCICQHTQDIRVCPCVSVSTHRTSVAVHQYTDQHAGLWTQHAGPSRGLFGTSVAVRVCLCVFVCFRQHTHDVCGCPSVNISACWSLDSARWPFPWTFLGYFGPRWLSVQYTQDVRGCPPAHTGRPWLSMAVRQHTHDVRGCPCVSVCVRQHTQDVCGCPSAHTGPHTGRPWLSNSTHITTMVLGLSTLALPVDCLVDFGPRGQSVQYTQDVRGCPPAHPRTSVAVRQRTQDVRGCTCVSVCVRQHTQDVRGCPSVHISARWSFDSARWPFPWTVWVILAHVGYLFSTHRTSVGVRQHTEDVSGCPSAHTGRQWLSGCVCVCPSAHTGRLWLSVSTHMTSVAVRVCPCVSVSTHRTSVAIHQYTYQHVGPWTQHADPSLGLTQRTSVGVRQHTLNVCGGPGVSVCVRQYTQDVRGLHTGRPWVSTSTHMTSVAVCQHTHDVRGCPCVSMCDCHHTQDVRGCPSVHISARWTSVGVHHHTQDVRSCLWLSVSTHMMSVAVRVYPCVSVSRHRTSVAVHQYTYQHAGPSTQHAGPSRGLFGTSVAVHQYTYQHAGPSTQHAGPSCGLFGTHRTSVAVRQHPHDVCGCPCVSVCVCQHTQDFRCCPSVHISALHTGRLWVSVSTHRTSVCVCQHTQDVHGCSCVSVRTQLTYVAVHQYTYHNVVSWTQHADLPVDCSGDFGPRGLSVQYTQDVCGCQPAHTERLWLSVSTHRTTLTLPVECSGDYGPLGLSVQYTQDVRGCPPPHTGRLWLSLAVRQYTHDVRGCPCVSVCVCQQTQDVRGCPSVHISAIGSFDSARWPFPWTVWVILALVDCLFSTHGTSVGVRQHTQDDVRGCPSVHISARWSFDSARWPFPWTVWVILAHVGYLFSTHRTSVGVRQHTEDVSGCPSAHTGRQWLSWCVYVCPSAHTGRLWLFVSTHMTSVAVRVCPCVSVSTHRTSVAVHQYTYQHVGPWTQHADPSLGLFGTLTFPWTARVILAHVGCLFSTHRTSVGVSQHTQNVCGCPSAHTGRQWLSVCVHPWLSISTHISTLVLGLSTLTLPVECSGDYGPLGLSVQYTQDVRGCPPPHTGRLWLSLAVRQYTHDVRGWDKEQDVRARHSLHISARGVFDSDDGHFRGCLGGFWPSWESVRKKRTTCTIRGSRVCPLCVCYVHTQDVPWRPSVHNTALWSFGLSTLALPWTVGDSAKWAICSVHKDSVGCPVQLHKDVRAVRQHNNADGSGWMVLCVVSTTDSGVSSVHISAVVLGLSTLTLPLDCLGDFGPLGLSVQYTQDVCGCPSAHTERQCVSVSTHRTTLTFPWTARVILAHVGCLFSTHRTSVGVSQHTQNVCGCPSAHTGRQWLSVCVHPWLSISTHISTLVLGLSKLTLPVECSGDYGPLGLSVQYTQDVRGCPPPHTGRPWLSLAVRQQTHDVRGCPCVSACVCQQTQDVRGCPSVHISARGSFDSARWPFPWTVWVILALVGCLFSTHGTSVGVRQHTQDVSGCLWLSVSTHRTSVAVCVCLSAHTGRLWLSVCVRLCQCVSVAVRDVRGCPSVHISARWSFDSARWPFPWTVWVILAHVGYLFSTHRTSVGVRQHTEDVSGCPSAHTGRQWLSWCVYVCPSAHTGRLWLFVSTHMTSVAVRVCPCVSVSTHRTSVAVHQYTYQHVGPWTQHADPSLGLFGTKLTYVAVHQYTYQNVVSWTQHADLPVDCSGDFGPRGLSVQYTQDVCGCQPAHTERLWLSVSTHRTSVAVRVCPSVAVHQYTYQHIGPWTPPADPPVECSGTLTLPVDCSGDLGPRGLSVHYTQDIRGCPTSVAVHQYTYQHVGPWIQHADPSHGLFGTLTLPVDSSGEFGSRGLSVKYTQDVCGCQPAHKGRSWLSVSTHRTSVAVRVCPCVSVSTHRTSMAVHQYTYQHVVPWTQLADPSRGLFRTSMGVQDVSVCLSAHTGRPWLSVSTHMTSVAVHVCPCVSVSTHRTFVAVHQYTYQHAGPTTQHAGPSSGLFGTQRTSVGVRQHTQDVPVCPSAHTGRMWLFVRFCVCPCVSVSTHRTSVAVRVCLLAHTGRPWLSISTHISTLVLRLSTLALPVDCLGDFGPRGLSVQYTQDVCGCPSAHTGRPWVSISTHRTSVCVCQHTKDVCGCPSAHTGRPRVSVSTHRTYVAFRACLCVSVCVRQHTQDVRGCPSVHISARWSFDSARWPFRWTVWVILAHVGCLFSTHRTSVGVRQHTEDVSGCPSAHTERQWLSGCVCVCPSAHTGRLWLSVAVRQHPHGVRGCPCVSVCVRVCVSAHTGLPLLSISTHISTLVLGLSTLTLPLDCLGDFRPLGLSVQYTQDVRGCPSAHTGRQCVSVSTHTTSMAVRVCPSGHN</sequence>
<reference evidence="1 2" key="1">
    <citation type="submission" date="2021-03" db="EMBL/GenBank/DDBJ databases">
        <authorList>
            <person name="King G.J."/>
            <person name="Bancroft I."/>
            <person name="Baten A."/>
            <person name="Bloomfield J."/>
            <person name="Borpatragohain P."/>
            <person name="He Z."/>
            <person name="Irish N."/>
            <person name="Irwin J."/>
            <person name="Liu K."/>
            <person name="Mauleon R.P."/>
            <person name="Moore J."/>
            <person name="Morris R."/>
            <person name="Ostergaard L."/>
            <person name="Wang B."/>
            <person name="Wells R."/>
        </authorList>
    </citation>
    <scope>NUCLEOTIDE SEQUENCE [LARGE SCALE GENOMIC DNA]</scope>
    <source>
        <strain evidence="1">R-o-18</strain>
        <tissue evidence="1">Leaf</tissue>
    </source>
</reference>